<evidence type="ECO:0000313" key="1">
    <source>
        <dbReference type="EMBL" id="QQE76388.1"/>
    </source>
</evidence>
<dbReference type="EMBL" id="CP066308">
    <property type="protein sequence ID" value="QQE76388.1"/>
    <property type="molecule type" value="Genomic_DNA"/>
</dbReference>
<reference evidence="1 3" key="1">
    <citation type="submission" date="2020-12" db="EMBL/GenBank/DDBJ databases">
        <title>strain FJAT-54423T represents a novel species of the genus Brevibacillus.</title>
        <authorList>
            <person name="Tang R."/>
        </authorList>
    </citation>
    <scope>NUCLEOTIDE SEQUENCE [LARGE SCALE GENOMIC DNA]</scope>
    <source>
        <strain evidence="1 3">FJAT-54423</strain>
    </source>
</reference>
<dbReference type="SUPFAM" id="SSF55729">
    <property type="entry name" value="Acyl-CoA N-acyltransferases (Nat)"/>
    <property type="match status" value="1"/>
</dbReference>
<dbReference type="EMBL" id="CP073708">
    <property type="protein sequence ID" value="QUO43415.1"/>
    <property type="molecule type" value="Genomic_DNA"/>
</dbReference>
<name>A0A7T5EPK0_9BACL</name>
<accession>A0A7T5EPK0</accession>
<proteinExistence type="predicted"/>
<evidence type="ECO:0000313" key="3">
    <source>
        <dbReference type="Proteomes" id="UP000595847"/>
    </source>
</evidence>
<dbReference type="InterPro" id="IPR016181">
    <property type="entry name" value="Acyl_CoA_acyltransferase"/>
</dbReference>
<keyword evidence="4" id="KW-1185">Reference proteome</keyword>
<evidence type="ECO:0000313" key="4">
    <source>
        <dbReference type="Proteomes" id="UP000677234"/>
    </source>
</evidence>
<evidence type="ECO:0000313" key="2">
    <source>
        <dbReference type="EMBL" id="QUO43415.1"/>
    </source>
</evidence>
<dbReference type="Proteomes" id="UP000595847">
    <property type="component" value="Chromosome"/>
</dbReference>
<reference evidence="2" key="2">
    <citation type="submission" date="2021-04" db="EMBL/GenBank/DDBJ databases">
        <title>Brevibacillus composti FJAT-54423, complete genome.</title>
        <authorList>
            <person name="Tang R."/>
        </authorList>
    </citation>
    <scope>NUCLEOTIDE SEQUENCE</scope>
    <source>
        <strain evidence="2">FJAT-54424</strain>
    </source>
</reference>
<dbReference type="RefSeq" id="WP_198829888.1">
    <property type="nucleotide sequence ID" value="NZ_CP066308.1"/>
</dbReference>
<gene>
    <name evidence="1" type="ORF">JD108_11235</name>
    <name evidence="2" type="ORF">KDJ56_10920</name>
</gene>
<dbReference type="KEGG" id="bcop:JD108_11235"/>
<organism evidence="1 3">
    <name type="scientific">Brevibacillus composti</name>
    <dbReference type="NCBI Taxonomy" id="2796470"/>
    <lineage>
        <taxon>Bacteria</taxon>
        <taxon>Bacillati</taxon>
        <taxon>Bacillota</taxon>
        <taxon>Bacilli</taxon>
        <taxon>Bacillales</taxon>
        <taxon>Paenibacillaceae</taxon>
        <taxon>Brevibacillus</taxon>
    </lineage>
</organism>
<dbReference type="Proteomes" id="UP000677234">
    <property type="component" value="Chromosome"/>
</dbReference>
<protein>
    <recommendedName>
        <fullName evidence="5">GNAT family N-acetyltransferase</fullName>
    </recommendedName>
</protein>
<evidence type="ECO:0008006" key="5">
    <source>
        <dbReference type="Google" id="ProtNLM"/>
    </source>
</evidence>
<dbReference type="AlphaFoldDB" id="A0A7T5EPK0"/>
<sequence length="333" mass="37738">MNYAVTLLTEEHNQALLDLAATSDTGSDLFVIDRSPDFFALGRTWGESRYYGLWRRERLIGCLGVTRIDRFLAGEKTPALYLHDFRLHPAFTGTRAYFRLVHEAVKALQGESRWAYGIVWDSNSHRPSLLRGDRLFPAAAPIGQSVHLGMPLFLPLAGDWKQVEEISAGEAWKHYEQWAVPLSFAFADRERFAEGGVFLGLRSADGLLAVCKLVDQTPVRKLIASRSLPPLLRMLHAPFRLRGAIALPAKRNVFPHLYLAHYASAEPRDHRPAFFAYLARRWQRRYAYAFTGLSPEEAKAYRNPLAIKLRSTTYAYGDPPRDLSLAAHEITLM</sequence>